<evidence type="ECO:0000259" key="1">
    <source>
        <dbReference type="SMART" id="SM00481"/>
    </source>
</evidence>
<reference evidence="2 3" key="1">
    <citation type="journal article" date="2016" name="Nat. Commun.">
        <title>Thousands of microbial genomes shed light on interconnected biogeochemical processes in an aquifer system.</title>
        <authorList>
            <person name="Anantharaman K."/>
            <person name="Brown C.T."/>
            <person name="Hug L.A."/>
            <person name="Sharon I."/>
            <person name="Castelle C.J."/>
            <person name="Probst A.J."/>
            <person name="Thomas B.C."/>
            <person name="Singh A."/>
            <person name="Wilkins M.J."/>
            <person name="Karaoz U."/>
            <person name="Brodie E.L."/>
            <person name="Williams K.H."/>
            <person name="Hubbard S.S."/>
            <person name="Banfield J.F."/>
        </authorList>
    </citation>
    <scope>NUCLEOTIDE SEQUENCE [LARGE SCALE GENOMIC DNA]</scope>
</reference>
<dbReference type="InterPro" id="IPR052018">
    <property type="entry name" value="PHP_domain"/>
</dbReference>
<name>A0A1F6T9Z8_9PROT</name>
<dbReference type="STRING" id="1817758.A2150_01800"/>
<dbReference type="GO" id="GO:0035312">
    <property type="term" value="F:5'-3' DNA exonuclease activity"/>
    <property type="evidence" value="ECO:0007669"/>
    <property type="project" value="TreeGrafter"/>
</dbReference>
<dbReference type="SUPFAM" id="SSF89550">
    <property type="entry name" value="PHP domain-like"/>
    <property type="match status" value="1"/>
</dbReference>
<dbReference type="Gene3D" id="3.20.20.140">
    <property type="entry name" value="Metal-dependent hydrolases"/>
    <property type="match status" value="1"/>
</dbReference>
<protein>
    <submittedName>
        <fullName evidence="2">Phosphatase</fullName>
    </submittedName>
</protein>
<dbReference type="InterPro" id="IPR003141">
    <property type="entry name" value="Pol/His_phosphatase_N"/>
</dbReference>
<dbReference type="InterPro" id="IPR004013">
    <property type="entry name" value="PHP_dom"/>
</dbReference>
<dbReference type="InterPro" id="IPR016195">
    <property type="entry name" value="Pol/histidinol_Pase-like"/>
</dbReference>
<comment type="caution">
    <text evidence="2">The sequence shown here is derived from an EMBL/GenBank/DDBJ whole genome shotgun (WGS) entry which is preliminary data.</text>
</comment>
<dbReference type="AlphaFoldDB" id="A0A1F6T9Z8"/>
<dbReference type="GO" id="GO:0004534">
    <property type="term" value="F:5'-3' RNA exonuclease activity"/>
    <property type="evidence" value="ECO:0007669"/>
    <property type="project" value="TreeGrafter"/>
</dbReference>
<sequence length="287" mass="30990">MPHYDLHSHSTHSDGTLTPTELVHLARAAGVDVLALTDHDNTDGIGEAQAAARDVGLQLVAGVEVSVTWGTQTVHVVGLGVDSGEPTLQAGLSGLREFRRWRAEEIARRLEKQGIAGAYEGARVQARGATVGRTHFARFLVDQGHAKDLRQVFKKFLVRGRPGYVPGAWAELAEAVAWIRAAGGQAVIAHPARYKLGSTRLHKLLAEFKACGGAGLEVVSGSHSRDDYFRFAHLANQYDLLASAGSDYHGPEQPWTALGRLPLLPDGCQPIWRDWSPAHPSVHFVAS</sequence>
<gene>
    <name evidence="2" type="ORF">A2150_01800</name>
</gene>
<feature type="domain" description="Polymerase/histidinol phosphatase N-terminal" evidence="1">
    <location>
        <begin position="4"/>
        <end position="69"/>
    </location>
</feature>
<organism evidence="2 3">
    <name type="scientific">Candidatus Muproteobacteria bacterium RBG_16_64_11</name>
    <dbReference type="NCBI Taxonomy" id="1817758"/>
    <lineage>
        <taxon>Bacteria</taxon>
        <taxon>Pseudomonadati</taxon>
        <taxon>Pseudomonadota</taxon>
        <taxon>Candidatus Muproteobacteria</taxon>
    </lineage>
</organism>
<dbReference type="SMART" id="SM00481">
    <property type="entry name" value="POLIIIAc"/>
    <property type="match status" value="1"/>
</dbReference>
<evidence type="ECO:0000313" key="2">
    <source>
        <dbReference type="EMBL" id="OGI41958.1"/>
    </source>
</evidence>
<dbReference type="PANTHER" id="PTHR42924:SF3">
    <property type="entry name" value="POLYMERASE_HISTIDINOL PHOSPHATASE N-TERMINAL DOMAIN-CONTAINING PROTEIN"/>
    <property type="match status" value="1"/>
</dbReference>
<dbReference type="EMBL" id="MFSS01000107">
    <property type="protein sequence ID" value="OGI41958.1"/>
    <property type="molecule type" value="Genomic_DNA"/>
</dbReference>
<dbReference type="Gene3D" id="1.10.150.650">
    <property type="match status" value="1"/>
</dbReference>
<dbReference type="Proteomes" id="UP000177925">
    <property type="component" value="Unassembled WGS sequence"/>
</dbReference>
<dbReference type="Pfam" id="PF02811">
    <property type="entry name" value="PHP"/>
    <property type="match status" value="1"/>
</dbReference>
<evidence type="ECO:0000313" key="3">
    <source>
        <dbReference type="Proteomes" id="UP000177925"/>
    </source>
</evidence>
<proteinExistence type="predicted"/>
<dbReference type="PANTHER" id="PTHR42924">
    <property type="entry name" value="EXONUCLEASE"/>
    <property type="match status" value="1"/>
</dbReference>
<accession>A0A1F6T9Z8</accession>
<dbReference type="CDD" id="cd07438">
    <property type="entry name" value="PHP_HisPPase_AMP"/>
    <property type="match status" value="1"/>
</dbReference>